<evidence type="ECO:0000313" key="3">
    <source>
        <dbReference type="RefSeq" id="XP_027117432.2"/>
    </source>
</evidence>
<feature type="coiled-coil region" evidence="1">
    <location>
        <begin position="201"/>
        <end position="256"/>
    </location>
</feature>
<sequence>MVIKTFGATGESHCFVKIAKTKEGGCVVRKAARLNVPKWSHLNPGDREGIYSTVTDDFRFPEHITSKTAINKQLNIQYRNHRYRLHKYFQSFESRQEALRQVPEGVSEEDWKWLVSYFENDEFKKRKEDVELSEIDMFELSRKSKKSGGLVNDKAKETLDKMRELQATTSMTSKEICEQELGYVPGHIRGRSATKKQAAEVERWRHEIEDSRKRADEAEKRAAEVTQQFTAQQELIKTLQQQQTETRSLYDELTNQLKDLRK</sequence>
<accession>A0A6P6WV96</accession>
<dbReference type="PANTHER" id="PTHR33499">
    <property type="entry name" value="OS12G0282400 PROTEIN-RELATED"/>
    <property type="match status" value="1"/>
</dbReference>
<dbReference type="AlphaFoldDB" id="A0A6P6WV96"/>
<dbReference type="OrthoDB" id="991067at2759"/>
<dbReference type="PANTHER" id="PTHR33499:SF43">
    <property type="entry name" value="TRANSPOSASE, PTTA_EN_SPM, PLANT"/>
    <property type="match status" value="1"/>
</dbReference>
<dbReference type="GeneID" id="113734870"/>
<gene>
    <name evidence="3" type="primary">LOC113734870</name>
</gene>
<keyword evidence="2" id="KW-1185">Reference proteome</keyword>
<reference evidence="2" key="1">
    <citation type="journal article" date="2025" name="Foods">
        <title>Unveiling the Microbial Signatures of Arabica Coffee Cherries: Insights into Ripeness Specific Diversity, Functional Traits, and Implications for Quality and Safety.</title>
        <authorList>
            <consortium name="RefSeq"/>
            <person name="Tenea G.N."/>
            <person name="Cifuentes V."/>
            <person name="Reyes P."/>
            <person name="Cevallos-Vallejos M."/>
        </authorList>
    </citation>
    <scope>NUCLEOTIDE SEQUENCE [LARGE SCALE GENOMIC DNA]</scope>
</reference>
<reference evidence="3" key="2">
    <citation type="submission" date="2025-08" db="UniProtKB">
        <authorList>
            <consortium name="RefSeq"/>
        </authorList>
    </citation>
    <scope>IDENTIFICATION</scope>
    <source>
        <tissue evidence="3">Leaves</tissue>
    </source>
</reference>
<dbReference type="RefSeq" id="XP_027117432.2">
    <property type="nucleotide sequence ID" value="XM_027261631.2"/>
</dbReference>
<proteinExistence type="predicted"/>
<protein>
    <submittedName>
        <fullName evidence="3">Uncharacterized protein isoform X2</fullName>
    </submittedName>
</protein>
<evidence type="ECO:0000313" key="2">
    <source>
        <dbReference type="Proteomes" id="UP001652660"/>
    </source>
</evidence>
<name>A0A6P6WV96_COFAR</name>
<evidence type="ECO:0000256" key="1">
    <source>
        <dbReference type="SAM" id="Coils"/>
    </source>
</evidence>
<dbReference type="Proteomes" id="UP001652660">
    <property type="component" value="Chromosome 3c"/>
</dbReference>
<organism evidence="2 3">
    <name type="scientific">Coffea arabica</name>
    <name type="common">Arabian coffee</name>
    <dbReference type="NCBI Taxonomy" id="13443"/>
    <lineage>
        <taxon>Eukaryota</taxon>
        <taxon>Viridiplantae</taxon>
        <taxon>Streptophyta</taxon>
        <taxon>Embryophyta</taxon>
        <taxon>Tracheophyta</taxon>
        <taxon>Spermatophyta</taxon>
        <taxon>Magnoliopsida</taxon>
        <taxon>eudicotyledons</taxon>
        <taxon>Gunneridae</taxon>
        <taxon>Pentapetalae</taxon>
        <taxon>asterids</taxon>
        <taxon>lamiids</taxon>
        <taxon>Gentianales</taxon>
        <taxon>Rubiaceae</taxon>
        <taxon>Ixoroideae</taxon>
        <taxon>Gardenieae complex</taxon>
        <taxon>Bertiereae - Coffeeae clade</taxon>
        <taxon>Coffeeae</taxon>
        <taxon>Coffea</taxon>
    </lineage>
</organism>
<keyword evidence="1" id="KW-0175">Coiled coil</keyword>